<keyword evidence="4 15" id="KW-0812">Transmembrane</keyword>
<dbReference type="PROSITE" id="PS50011">
    <property type="entry name" value="PROTEIN_KINASE_DOM"/>
    <property type="match status" value="1"/>
</dbReference>
<feature type="transmembrane region" description="Helical" evidence="15">
    <location>
        <begin position="273"/>
        <end position="295"/>
    </location>
</feature>
<reference evidence="20" key="1">
    <citation type="submission" date="2013-09" db="EMBL/GenBank/DDBJ databases">
        <title>Corchorus olitorius genome sequencing.</title>
        <authorList>
            <person name="Alam M."/>
            <person name="Haque M.S."/>
            <person name="Islam M.S."/>
            <person name="Emdad E.M."/>
            <person name="Islam M.M."/>
            <person name="Ahmed B."/>
            <person name="Halim A."/>
            <person name="Hossen Q.M.M."/>
            <person name="Hossain M.Z."/>
            <person name="Ahmed R."/>
            <person name="Khan M.M."/>
            <person name="Islam R."/>
            <person name="Rashid M.M."/>
            <person name="Khan S.A."/>
            <person name="Rahman M.S."/>
            <person name="Alam M."/>
            <person name="Yahiya A.S."/>
            <person name="Khan M.S."/>
            <person name="Azam M.S."/>
            <person name="Haque T."/>
            <person name="Lashkar M.Z.H."/>
            <person name="Akhand A.I."/>
            <person name="Morshed G."/>
            <person name="Roy S."/>
            <person name="Uddin K.S."/>
            <person name="Rabeya T."/>
            <person name="Hossain A.S."/>
            <person name="Chowdhury A."/>
            <person name="Snigdha A.R."/>
            <person name="Mortoza M.S."/>
            <person name="Matin S.A."/>
            <person name="Hoque S.M.E."/>
            <person name="Islam M.K."/>
            <person name="Roy D.K."/>
            <person name="Haider R."/>
            <person name="Moosa M.M."/>
            <person name="Elias S.M."/>
            <person name="Hasan A.M."/>
            <person name="Jahan S."/>
            <person name="Shafiuddin M."/>
            <person name="Mahmood N."/>
            <person name="Shommy N.S."/>
        </authorList>
    </citation>
    <scope>NUCLEOTIDE SEQUENCE [LARGE SCALE GENOMIC DNA]</scope>
    <source>
        <strain evidence="20">cv. O-4</strain>
    </source>
</reference>
<gene>
    <name evidence="19" type="ORF">COLO4_25682</name>
</gene>
<comment type="subcellular location">
    <subcellularLocation>
        <location evidence="1">Membrane</location>
        <topology evidence="1">Single-pass membrane protein</topology>
    </subcellularLocation>
</comment>
<dbReference type="FunFam" id="3.30.200.20:FF:000142">
    <property type="entry name" value="Cysteine-rich receptor-like protein kinase 10"/>
    <property type="match status" value="1"/>
</dbReference>
<feature type="signal peptide" evidence="16">
    <location>
        <begin position="1"/>
        <end position="24"/>
    </location>
</feature>
<dbReference type="GO" id="GO:0042742">
    <property type="term" value="P:defense response to bacterium"/>
    <property type="evidence" value="ECO:0007669"/>
    <property type="project" value="TreeGrafter"/>
</dbReference>
<comment type="caution">
    <text evidence="19">The sequence shown here is derived from an EMBL/GenBank/DDBJ whole genome shotgun (WGS) entry which is preliminary data.</text>
</comment>
<evidence type="ECO:0008006" key="21">
    <source>
        <dbReference type="Google" id="ProtNLM"/>
    </source>
</evidence>
<dbReference type="GO" id="GO:0004674">
    <property type="term" value="F:protein serine/threonine kinase activity"/>
    <property type="evidence" value="ECO:0007669"/>
    <property type="project" value="UniProtKB-KW"/>
</dbReference>
<dbReference type="GO" id="GO:0005524">
    <property type="term" value="F:ATP binding"/>
    <property type="evidence" value="ECO:0007669"/>
    <property type="project" value="UniProtKB-UniRule"/>
</dbReference>
<keyword evidence="7 14" id="KW-0547">Nucleotide-binding</keyword>
<feature type="domain" description="Gnk2-homologous" evidence="18">
    <location>
        <begin position="24"/>
        <end position="126"/>
    </location>
</feature>
<name>A0A1R3I0E5_9ROSI</name>
<keyword evidence="10 15" id="KW-1133">Transmembrane helix</keyword>
<dbReference type="InterPro" id="IPR002902">
    <property type="entry name" value="GNK2"/>
</dbReference>
<evidence type="ECO:0000256" key="12">
    <source>
        <dbReference type="ARBA" id="ARBA00023170"/>
    </source>
</evidence>
<dbReference type="Gene3D" id="1.10.510.10">
    <property type="entry name" value="Transferase(Phosphotransferase) domain 1"/>
    <property type="match status" value="1"/>
</dbReference>
<dbReference type="PANTHER" id="PTHR27002:SF622">
    <property type="entry name" value="CYSTEINE-RICH RECEPTOR-LIKE PROTEIN KINASE 5"/>
    <property type="match status" value="1"/>
</dbReference>
<dbReference type="Pfam" id="PF01657">
    <property type="entry name" value="Stress-antifung"/>
    <property type="match status" value="2"/>
</dbReference>
<keyword evidence="5 16" id="KW-0732">Signal</keyword>
<keyword evidence="2" id="KW-0723">Serine/threonine-protein kinase</keyword>
<dbReference type="PROSITE" id="PS00107">
    <property type="entry name" value="PROTEIN_KINASE_ATP"/>
    <property type="match status" value="1"/>
</dbReference>
<feature type="domain" description="Gnk2-homologous" evidence="18">
    <location>
        <begin position="133"/>
        <end position="240"/>
    </location>
</feature>
<dbReference type="CDD" id="cd23509">
    <property type="entry name" value="Gnk2-like"/>
    <property type="match status" value="2"/>
</dbReference>
<accession>A0A1R3I0E5</accession>
<evidence type="ECO:0000256" key="1">
    <source>
        <dbReference type="ARBA" id="ARBA00004167"/>
    </source>
</evidence>
<dbReference type="PANTHER" id="PTHR27002">
    <property type="entry name" value="RECEPTOR-LIKE SERINE/THREONINE-PROTEIN KINASE SD1-8"/>
    <property type="match status" value="1"/>
</dbReference>
<dbReference type="InterPro" id="IPR017441">
    <property type="entry name" value="Protein_kinase_ATP_BS"/>
</dbReference>
<evidence type="ECO:0000313" key="19">
    <source>
        <dbReference type="EMBL" id="OMO76065.1"/>
    </source>
</evidence>
<keyword evidence="13" id="KW-0325">Glycoprotein</keyword>
<evidence type="ECO:0000259" key="17">
    <source>
        <dbReference type="PROSITE" id="PS50011"/>
    </source>
</evidence>
<evidence type="ECO:0000256" key="16">
    <source>
        <dbReference type="SAM" id="SignalP"/>
    </source>
</evidence>
<dbReference type="InterPro" id="IPR001245">
    <property type="entry name" value="Ser-Thr/Tyr_kinase_cat_dom"/>
</dbReference>
<evidence type="ECO:0000256" key="9">
    <source>
        <dbReference type="ARBA" id="ARBA00022840"/>
    </source>
</evidence>
<dbReference type="EMBL" id="AWUE01019115">
    <property type="protein sequence ID" value="OMO76065.1"/>
    <property type="molecule type" value="Genomic_DNA"/>
</dbReference>
<dbReference type="Proteomes" id="UP000187203">
    <property type="component" value="Unassembled WGS sequence"/>
</dbReference>
<evidence type="ECO:0000256" key="10">
    <source>
        <dbReference type="ARBA" id="ARBA00022989"/>
    </source>
</evidence>
<sequence>MPSMKICLVLKLLMISVFTFTTSAVPSLLYYVCSSKVGNSFFIANRNNLLSKLSNATAHDGFYNSTVGQIPYMVHGLFVCRGDVNPKNCQNCIKLIVADATQLCPNETVGLIWYDQCMLHYSDTFIFSTMKVDPSVSSPINEVNVVEADRFNQLRKILIKDITTQASKASIGAKKFATKAANYTALQTIYSLAQCTPDISSDDCYICFQTAITDLQSCCTKKPAIALFPSCTVQYDINPFYQQGNMTPDALPPIPLLFPSSTPPGKKGRIIKIVVPTVSFVVFSSLFCYVLGYGISKAKAIQSLQFDLSMIETATSNFGEVNKIGAGGFGSVYKGTLPNGQEIAVKRLSRSSGQGAQEFQNEVSVVAKLQHRNLVKLLGYCLERKERMLIYDGYMSPEYAMHGRFSEKSDVFGFGILILEIVSGKRNTGFCHTEYAENLLTYAWRHWRDGTPLELMDSTLHDSYLSNEVERCIHIGFLCIQESPNARPTMGRVALMLSSCSVSLPSPQKPGFFFGTVTRPPNFSIAEQKFDQSTNTTPSSSATVNEASITELIPR</sequence>
<keyword evidence="3" id="KW-0808">Transferase</keyword>
<evidence type="ECO:0000259" key="18">
    <source>
        <dbReference type="PROSITE" id="PS51473"/>
    </source>
</evidence>
<evidence type="ECO:0000256" key="8">
    <source>
        <dbReference type="ARBA" id="ARBA00022777"/>
    </source>
</evidence>
<evidence type="ECO:0000256" key="7">
    <source>
        <dbReference type="ARBA" id="ARBA00022741"/>
    </source>
</evidence>
<proteinExistence type="predicted"/>
<evidence type="ECO:0000256" key="15">
    <source>
        <dbReference type="SAM" id="Phobius"/>
    </source>
</evidence>
<feature type="binding site" evidence="14">
    <location>
        <position position="346"/>
    </location>
    <ligand>
        <name>ATP</name>
        <dbReference type="ChEBI" id="CHEBI:30616"/>
    </ligand>
</feature>
<keyword evidence="9 14" id="KW-0067">ATP-binding</keyword>
<dbReference type="Gene3D" id="3.30.200.20">
    <property type="entry name" value="Phosphorylase Kinase, domain 1"/>
    <property type="match status" value="1"/>
</dbReference>
<keyword evidence="8" id="KW-0418">Kinase</keyword>
<evidence type="ECO:0000256" key="11">
    <source>
        <dbReference type="ARBA" id="ARBA00023136"/>
    </source>
</evidence>
<dbReference type="Gene3D" id="3.30.430.20">
    <property type="entry name" value="Gnk2 domain, C-X8-C-X2-C motif"/>
    <property type="match status" value="2"/>
</dbReference>
<feature type="domain" description="Protein kinase" evidence="17">
    <location>
        <begin position="318"/>
        <end position="555"/>
    </location>
</feature>
<evidence type="ECO:0000256" key="2">
    <source>
        <dbReference type="ARBA" id="ARBA00022527"/>
    </source>
</evidence>
<evidence type="ECO:0000256" key="5">
    <source>
        <dbReference type="ARBA" id="ARBA00022729"/>
    </source>
</evidence>
<dbReference type="Pfam" id="PF07714">
    <property type="entry name" value="PK_Tyr_Ser-Thr"/>
    <property type="match status" value="2"/>
</dbReference>
<dbReference type="InterPro" id="IPR000719">
    <property type="entry name" value="Prot_kinase_dom"/>
</dbReference>
<dbReference type="AlphaFoldDB" id="A0A1R3I0E5"/>
<dbReference type="SUPFAM" id="SSF56112">
    <property type="entry name" value="Protein kinase-like (PK-like)"/>
    <property type="match status" value="1"/>
</dbReference>
<dbReference type="OrthoDB" id="688481at2759"/>
<dbReference type="InterPro" id="IPR011009">
    <property type="entry name" value="Kinase-like_dom_sf"/>
</dbReference>
<dbReference type="InterPro" id="IPR038408">
    <property type="entry name" value="GNK2_sf"/>
</dbReference>
<keyword evidence="12" id="KW-0675">Receptor</keyword>
<organism evidence="19 20">
    <name type="scientific">Corchorus olitorius</name>
    <dbReference type="NCBI Taxonomy" id="93759"/>
    <lineage>
        <taxon>Eukaryota</taxon>
        <taxon>Viridiplantae</taxon>
        <taxon>Streptophyta</taxon>
        <taxon>Embryophyta</taxon>
        <taxon>Tracheophyta</taxon>
        <taxon>Spermatophyta</taxon>
        <taxon>Magnoliopsida</taxon>
        <taxon>eudicotyledons</taxon>
        <taxon>Gunneridae</taxon>
        <taxon>Pentapetalae</taxon>
        <taxon>rosids</taxon>
        <taxon>malvids</taxon>
        <taxon>Malvales</taxon>
        <taxon>Malvaceae</taxon>
        <taxon>Grewioideae</taxon>
        <taxon>Apeibeae</taxon>
        <taxon>Corchorus</taxon>
    </lineage>
</organism>
<evidence type="ECO:0000313" key="20">
    <source>
        <dbReference type="Proteomes" id="UP000187203"/>
    </source>
</evidence>
<dbReference type="GO" id="GO:0005886">
    <property type="term" value="C:plasma membrane"/>
    <property type="evidence" value="ECO:0007669"/>
    <property type="project" value="TreeGrafter"/>
</dbReference>
<feature type="chain" id="PRO_5012729298" description="Gnk2-homologous domain-containing protein" evidence="16">
    <location>
        <begin position="25"/>
        <end position="555"/>
    </location>
</feature>
<evidence type="ECO:0000256" key="14">
    <source>
        <dbReference type="PROSITE-ProRule" id="PRU10141"/>
    </source>
</evidence>
<dbReference type="PROSITE" id="PS51473">
    <property type="entry name" value="GNK2"/>
    <property type="match status" value="2"/>
</dbReference>
<evidence type="ECO:0000256" key="13">
    <source>
        <dbReference type="ARBA" id="ARBA00023180"/>
    </source>
</evidence>
<keyword evidence="6" id="KW-0677">Repeat</keyword>
<dbReference type="STRING" id="93759.A0A1R3I0E5"/>
<protein>
    <recommendedName>
        <fullName evidence="21">Gnk2-homologous domain-containing protein</fullName>
    </recommendedName>
</protein>
<evidence type="ECO:0000256" key="6">
    <source>
        <dbReference type="ARBA" id="ARBA00022737"/>
    </source>
</evidence>
<evidence type="ECO:0000256" key="4">
    <source>
        <dbReference type="ARBA" id="ARBA00022692"/>
    </source>
</evidence>
<evidence type="ECO:0000256" key="3">
    <source>
        <dbReference type="ARBA" id="ARBA00022679"/>
    </source>
</evidence>
<keyword evidence="11 15" id="KW-0472">Membrane</keyword>
<keyword evidence="20" id="KW-1185">Reference proteome</keyword>